<dbReference type="CDD" id="cd03224">
    <property type="entry name" value="ABC_TM1139_LivF_branched"/>
    <property type="match status" value="1"/>
</dbReference>
<comment type="caution">
    <text evidence="7">The sequence shown here is derived from an EMBL/GenBank/DDBJ whole genome shotgun (WGS) entry which is preliminary data.</text>
</comment>
<keyword evidence="3" id="KW-0547">Nucleotide-binding</keyword>
<dbReference type="PANTHER" id="PTHR43820">
    <property type="entry name" value="HIGH-AFFINITY BRANCHED-CHAIN AMINO ACID TRANSPORT ATP-BINDING PROTEIN LIVF"/>
    <property type="match status" value="1"/>
</dbReference>
<evidence type="ECO:0000256" key="4">
    <source>
        <dbReference type="ARBA" id="ARBA00022840"/>
    </source>
</evidence>
<dbReference type="SUPFAM" id="SSF52540">
    <property type="entry name" value="P-loop containing nucleoside triphosphate hydrolases"/>
    <property type="match status" value="1"/>
</dbReference>
<keyword evidence="5" id="KW-0029">Amino-acid transport</keyword>
<dbReference type="EMBL" id="DTET01000120">
    <property type="protein sequence ID" value="HGV66659.1"/>
    <property type="molecule type" value="Genomic_DNA"/>
</dbReference>
<evidence type="ECO:0000256" key="2">
    <source>
        <dbReference type="ARBA" id="ARBA00022448"/>
    </source>
</evidence>
<evidence type="ECO:0000313" key="7">
    <source>
        <dbReference type="EMBL" id="HGV66659.1"/>
    </source>
</evidence>
<dbReference type="GO" id="GO:0005524">
    <property type="term" value="F:ATP binding"/>
    <property type="evidence" value="ECO:0007669"/>
    <property type="project" value="UniProtKB-KW"/>
</dbReference>
<dbReference type="InterPro" id="IPR017871">
    <property type="entry name" value="ABC_transporter-like_CS"/>
</dbReference>
<proteinExistence type="inferred from homology"/>
<dbReference type="PROSITE" id="PS00211">
    <property type="entry name" value="ABC_TRANSPORTER_1"/>
    <property type="match status" value="1"/>
</dbReference>
<dbReference type="InterPro" id="IPR003593">
    <property type="entry name" value="AAA+_ATPase"/>
</dbReference>
<dbReference type="Pfam" id="PF00005">
    <property type="entry name" value="ABC_tran"/>
    <property type="match status" value="1"/>
</dbReference>
<keyword evidence="2" id="KW-0813">Transport</keyword>
<feature type="domain" description="ABC transporter" evidence="6">
    <location>
        <begin position="16"/>
        <end position="244"/>
    </location>
</feature>
<dbReference type="SMART" id="SM00382">
    <property type="entry name" value="AAA"/>
    <property type="match status" value="1"/>
</dbReference>
<dbReference type="GO" id="GO:0015658">
    <property type="term" value="F:branched-chain amino acid transmembrane transporter activity"/>
    <property type="evidence" value="ECO:0007669"/>
    <property type="project" value="TreeGrafter"/>
</dbReference>
<keyword evidence="4 7" id="KW-0067">ATP-binding</keyword>
<evidence type="ECO:0000256" key="5">
    <source>
        <dbReference type="ARBA" id="ARBA00022970"/>
    </source>
</evidence>
<evidence type="ECO:0000256" key="3">
    <source>
        <dbReference type="ARBA" id="ARBA00022741"/>
    </source>
</evidence>
<dbReference type="GO" id="GO:0016887">
    <property type="term" value="F:ATP hydrolysis activity"/>
    <property type="evidence" value="ECO:0007669"/>
    <property type="project" value="InterPro"/>
</dbReference>
<sequence>MGLDMSFKINSDEYTLVVRDINAGYDSLQVLFNISFTVTSKSLAVIVGRNGAGKTTLLKTIAGFIKPYSGRIIYKGIDITHLPPHIRAKLGIIYLRQDKKIFDNLTVRECLELVAYSFKKNRNDIESVLDIFPRLRERINSKSKFLSGGERQMLLLAQGLLSGAEVLMVDEPTEGLAVSIVRELTNIFSNLKREGKRTIIIVEQNIQLVRKLADIVIVLGEGKIIDVIRDRNDIENLDLSKYKI</sequence>
<dbReference type="InterPro" id="IPR052156">
    <property type="entry name" value="BCAA_Transport_ATP-bd_LivF"/>
</dbReference>
<accession>A0A7J3QE43</accession>
<dbReference type="InterPro" id="IPR003439">
    <property type="entry name" value="ABC_transporter-like_ATP-bd"/>
</dbReference>
<organism evidence="7">
    <name type="scientific">Ignisphaera aggregans</name>
    <dbReference type="NCBI Taxonomy" id="334771"/>
    <lineage>
        <taxon>Archaea</taxon>
        <taxon>Thermoproteota</taxon>
        <taxon>Thermoprotei</taxon>
        <taxon>Desulfurococcales</taxon>
        <taxon>Desulfurococcaceae</taxon>
        <taxon>Ignisphaera</taxon>
    </lineage>
</organism>
<dbReference type="PROSITE" id="PS50893">
    <property type="entry name" value="ABC_TRANSPORTER_2"/>
    <property type="match status" value="1"/>
</dbReference>
<dbReference type="AlphaFoldDB" id="A0A7J3QE43"/>
<gene>
    <name evidence="7" type="ORF">ENV02_02430</name>
</gene>
<dbReference type="PANTHER" id="PTHR43820:SF7">
    <property type="entry name" value="BRANCHED-CHAIN AMINO ACID TRANSPORT ATP-BINDING PROTEIN LIVF-RELATED"/>
    <property type="match status" value="1"/>
</dbReference>
<comment type="similarity">
    <text evidence="1">Belongs to the ABC transporter superfamily.</text>
</comment>
<evidence type="ECO:0000259" key="6">
    <source>
        <dbReference type="PROSITE" id="PS50893"/>
    </source>
</evidence>
<name>A0A7J3QE43_9CREN</name>
<dbReference type="InterPro" id="IPR027417">
    <property type="entry name" value="P-loop_NTPase"/>
</dbReference>
<dbReference type="GO" id="GO:0015807">
    <property type="term" value="P:L-amino acid transport"/>
    <property type="evidence" value="ECO:0007669"/>
    <property type="project" value="TreeGrafter"/>
</dbReference>
<reference evidence="7" key="1">
    <citation type="journal article" date="2020" name="mSystems">
        <title>Genome- and Community-Level Interaction Insights into Carbon Utilization and Element Cycling Functions of Hydrothermarchaeota in Hydrothermal Sediment.</title>
        <authorList>
            <person name="Zhou Z."/>
            <person name="Liu Y."/>
            <person name="Xu W."/>
            <person name="Pan J."/>
            <person name="Luo Z.H."/>
            <person name="Li M."/>
        </authorList>
    </citation>
    <scope>NUCLEOTIDE SEQUENCE [LARGE SCALE GENOMIC DNA]</scope>
    <source>
        <strain evidence="7">SpSt-721</strain>
    </source>
</reference>
<evidence type="ECO:0000256" key="1">
    <source>
        <dbReference type="ARBA" id="ARBA00005417"/>
    </source>
</evidence>
<protein>
    <submittedName>
        <fullName evidence="7">ABC transporter ATP-binding protein</fullName>
    </submittedName>
</protein>
<dbReference type="Gene3D" id="3.40.50.300">
    <property type="entry name" value="P-loop containing nucleotide triphosphate hydrolases"/>
    <property type="match status" value="1"/>
</dbReference>